<keyword evidence="2" id="KW-1185">Reference proteome</keyword>
<accession>A0AAD3T5A4</accession>
<gene>
    <name evidence="1" type="ORF">Nepgr_024729</name>
</gene>
<name>A0AAD3T5A4_NEPGR</name>
<organism evidence="1 2">
    <name type="scientific">Nepenthes gracilis</name>
    <name type="common">Slender pitcher plant</name>
    <dbReference type="NCBI Taxonomy" id="150966"/>
    <lineage>
        <taxon>Eukaryota</taxon>
        <taxon>Viridiplantae</taxon>
        <taxon>Streptophyta</taxon>
        <taxon>Embryophyta</taxon>
        <taxon>Tracheophyta</taxon>
        <taxon>Spermatophyta</taxon>
        <taxon>Magnoliopsida</taxon>
        <taxon>eudicotyledons</taxon>
        <taxon>Gunneridae</taxon>
        <taxon>Pentapetalae</taxon>
        <taxon>Caryophyllales</taxon>
        <taxon>Nepenthaceae</taxon>
        <taxon>Nepenthes</taxon>
    </lineage>
</organism>
<evidence type="ECO:0000313" key="2">
    <source>
        <dbReference type="Proteomes" id="UP001279734"/>
    </source>
</evidence>
<protein>
    <submittedName>
        <fullName evidence="1">Uncharacterized protein</fullName>
    </submittedName>
</protein>
<proteinExistence type="predicted"/>
<dbReference type="Proteomes" id="UP001279734">
    <property type="component" value="Unassembled WGS sequence"/>
</dbReference>
<dbReference type="AlphaFoldDB" id="A0AAD3T5A4"/>
<comment type="caution">
    <text evidence="1">The sequence shown here is derived from an EMBL/GenBank/DDBJ whole genome shotgun (WGS) entry which is preliminary data.</text>
</comment>
<dbReference type="PROSITE" id="PS51257">
    <property type="entry name" value="PROKAR_LIPOPROTEIN"/>
    <property type="match status" value="1"/>
</dbReference>
<dbReference type="EMBL" id="BSYO01000025">
    <property type="protein sequence ID" value="GMH22886.1"/>
    <property type="molecule type" value="Genomic_DNA"/>
</dbReference>
<sequence length="84" mass="9072">MTSSPKSTAPTSSTLTQSSVTTSCSYVGQAYRPSCSSRAPRVWKDISSRTLIQRCSMASTAEVEVSRVMRESIEACSCIKEEIG</sequence>
<reference evidence="1" key="1">
    <citation type="submission" date="2023-05" db="EMBL/GenBank/DDBJ databases">
        <title>Nepenthes gracilis genome sequencing.</title>
        <authorList>
            <person name="Fukushima K."/>
        </authorList>
    </citation>
    <scope>NUCLEOTIDE SEQUENCE</scope>
    <source>
        <strain evidence="1">SING2019-196</strain>
    </source>
</reference>
<evidence type="ECO:0000313" key="1">
    <source>
        <dbReference type="EMBL" id="GMH22886.1"/>
    </source>
</evidence>